<feature type="region of interest" description="Disordered" evidence="1">
    <location>
        <begin position="1"/>
        <end position="288"/>
    </location>
</feature>
<name>A0A9P6EKE6_9AGAR</name>
<comment type="caution">
    <text evidence="2">The sequence shown here is derived from an EMBL/GenBank/DDBJ whole genome shotgun (WGS) entry which is preliminary data.</text>
</comment>
<organism evidence="2 3">
    <name type="scientific">Crepidotus variabilis</name>
    <dbReference type="NCBI Taxonomy" id="179855"/>
    <lineage>
        <taxon>Eukaryota</taxon>
        <taxon>Fungi</taxon>
        <taxon>Dikarya</taxon>
        <taxon>Basidiomycota</taxon>
        <taxon>Agaricomycotina</taxon>
        <taxon>Agaricomycetes</taxon>
        <taxon>Agaricomycetidae</taxon>
        <taxon>Agaricales</taxon>
        <taxon>Agaricineae</taxon>
        <taxon>Crepidotaceae</taxon>
        <taxon>Crepidotus</taxon>
    </lineage>
</organism>
<feature type="compositionally biased region" description="Low complexity" evidence="1">
    <location>
        <begin position="127"/>
        <end position="138"/>
    </location>
</feature>
<dbReference type="PANTHER" id="PTHR21581:SF6">
    <property type="entry name" value="TRAFFICKING PROTEIN PARTICLE COMPLEX SUBUNIT 12"/>
    <property type="match status" value="1"/>
</dbReference>
<gene>
    <name evidence="2" type="ORF">CPB83DRAFT_850931</name>
</gene>
<dbReference type="Pfam" id="PF14559">
    <property type="entry name" value="TPR_19"/>
    <property type="match status" value="1"/>
</dbReference>
<sequence>MPRYLSLRSRTEPNQVHHHHQLSESSSSTNEETSSMSSTASPTPSQKSSSKVKGMRLKAAKSVKRGIRKVDEFLHHVTGTKHHATDEDSEHGTPERPARRRTVSVPTRPITLHWGSPSKHSIKEGDTSSTSSSRSKSSFLFTPPRHRHRRTVSAEIAIQTDDIREEEEETQEDMASQHRKEQSLPAPPAVEIVEEEEQQPTTPSVFVVDDTPDPFLIDKEGDAASEEEKETTPSSTAASPAAHDVPLDVIEPQTPIPNLNKDVPPPPPVAAVSTTGQDDEDDEEEEDEQIIPELYVPSLILPTMFLPIPNTDPLTTLLNKYIYPPERRPPRDLTGEWQRSDFHTLVMTNSWRALARMARDRLVSADASDLTLILGLWHLRLSCLARLRLFNQTSAETTNLFTALAAIEPPEARAYVYERILPFELEVVQTRLKYWSGDHMGYLDSLSALLKKCRIKCRAVSAAIANGVSGHNVRGRRDPLADESLIPMWKERGARIALILASQMVDMKELIAAANLLEPLASSQGADCSVILRSSIGRIYLQGGYLDAAKRHFALVDEDLQADVNLKKTNKALILAAEGEWAQASEILRKVLEKDGENYVAVNNLAVALLSQGKLQDGIQVLEDALNASPSSVVVAEPFLFNLSTLYELRASFGLEKKKELLANVAKWSGDGLRTNCLKMPAN</sequence>
<dbReference type="Proteomes" id="UP000807306">
    <property type="component" value="Unassembled WGS sequence"/>
</dbReference>
<reference evidence="2" key="1">
    <citation type="submission" date="2020-11" db="EMBL/GenBank/DDBJ databases">
        <authorList>
            <consortium name="DOE Joint Genome Institute"/>
            <person name="Ahrendt S."/>
            <person name="Riley R."/>
            <person name="Andreopoulos W."/>
            <person name="Labutti K."/>
            <person name="Pangilinan J."/>
            <person name="Ruiz-Duenas F.J."/>
            <person name="Barrasa J.M."/>
            <person name="Sanchez-Garcia M."/>
            <person name="Camarero S."/>
            <person name="Miyauchi S."/>
            <person name="Serrano A."/>
            <person name="Linde D."/>
            <person name="Babiker R."/>
            <person name="Drula E."/>
            <person name="Ayuso-Fernandez I."/>
            <person name="Pacheco R."/>
            <person name="Padilla G."/>
            <person name="Ferreira P."/>
            <person name="Barriuso J."/>
            <person name="Kellner H."/>
            <person name="Castanera R."/>
            <person name="Alfaro M."/>
            <person name="Ramirez L."/>
            <person name="Pisabarro A.G."/>
            <person name="Kuo A."/>
            <person name="Tritt A."/>
            <person name="Lipzen A."/>
            <person name="He G."/>
            <person name="Yan M."/>
            <person name="Ng V."/>
            <person name="Cullen D."/>
            <person name="Martin F."/>
            <person name="Rosso M.-N."/>
            <person name="Henrissat B."/>
            <person name="Hibbett D."/>
            <person name="Martinez A.T."/>
            <person name="Grigoriev I.V."/>
        </authorList>
    </citation>
    <scope>NUCLEOTIDE SEQUENCE</scope>
    <source>
        <strain evidence="2">CBS 506.95</strain>
    </source>
</reference>
<feature type="compositionally biased region" description="Low complexity" evidence="1">
    <location>
        <begin position="232"/>
        <end position="242"/>
    </location>
</feature>
<protein>
    <recommendedName>
        <fullName evidence="4">Trafficking protein particle complex subunit 12</fullName>
    </recommendedName>
</protein>
<evidence type="ECO:0000313" key="2">
    <source>
        <dbReference type="EMBL" id="KAF9530442.1"/>
    </source>
</evidence>
<dbReference type="SUPFAM" id="SSF48452">
    <property type="entry name" value="TPR-like"/>
    <property type="match status" value="1"/>
</dbReference>
<proteinExistence type="predicted"/>
<feature type="compositionally biased region" description="Acidic residues" evidence="1">
    <location>
        <begin position="163"/>
        <end position="172"/>
    </location>
</feature>
<dbReference type="PANTHER" id="PTHR21581">
    <property type="entry name" value="D-ALANYL-D-ALANINE CARBOXYPEPTIDASE"/>
    <property type="match status" value="1"/>
</dbReference>
<feature type="compositionally biased region" description="Low complexity" evidence="1">
    <location>
        <begin position="23"/>
        <end position="45"/>
    </location>
</feature>
<dbReference type="InterPro" id="IPR019734">
    <property type="entry name" value="TPR_rpt"/>
</dbReference>
<dbReference type="AlphaFoldDB" id="A0A9P6EKE6"/>
<feature type="compositionally biased region" description="Basic and acidic residues" evidence="1">
    <location>
        <begin position="83"/>
        <end position="97"/>
    </location>
</feature>
<feature type="compositionally biased region" description="Acidic residues" evidence="1">
    <location>
        <begin position="277"/>
        <end position="288"/>
    </location>
</feature>
<dbReference type="EMBL" id="MU157840">
    <property type="protein sequence ID" value="KAF9530442.1"/>
    <property type="molecule type" value="Genomic_DNA"/>
</dbReference>
<dbReference type="OrthoDB" id="428342at2759"/>
<keyword evidence="3" id="KW-1185">Reference proteome</keyword>
<feature type="compositionally biased region" description="Basic residues" evidence="1">
    <location>
        <begin position="53"/>
        <end position="67"/>
    </location>
</feature>
<dbReference type="GO" id="GO:0030008">
    <property type="term" value="C:TRAPP complex"/>
    <property type="evidence" value="ECO:0007669"/>
    <property type="project" value="TreeGrafter"/>
</dbReference>
<dbReference type="Gene3D" id="1.25.40.10">
    <property type="entry name" value="Tetratricopeptide repeat domain"/>
    <property type="match status" value="1"/>
</dbReference>
<evidence type="ECO:0000256" key="1">
    <source>
        <dbReference type="SAM" id="MobiDB-lite"/>
    </source>
</evidence>
<dbReference type="GO" id="GO:0005794">
    <property type="term" value="C:Golgi apparatus"/>
    <property type="evidence" value="ECO:0007669"/>
    <property type="project" value="TreeGrafter"/>
</dbReference>
<dbReference type="InterPro" id="IPR011990">
    <property type="entry name" value="TPR-like_helical_dom_sf"/>
</dbReference>
<evidence type="ECO:0008006" key="4">
    <source>
        <dbReference type="Google" id="ProtNLM"/>
    </source>
</evidence>
<accession>A0A9P6EKE6</accession>
<dbReference type="SMART" id="SM00028">
    <property type="entry name" value="TPR"/>
    <property type="match status" value="2"/>
</dbReference>
<evidence type="ECO:0000313" key="3">
    <source>
        <dbReference type="Proteomes" id="UP000807306"/>
    </source>
</evidence>